<dbReference type="PANTHER" id="PTHR43610">
    <property type="entry name" value="BLL6696 PROTEIN"/>
    <property type="match status" value="1"/>
</dbReference>
<evidence type="ECO:0000313" key="3">
    <source>
        <dbReference type="Proteomes" id="UP000284706"/>
    </source>
</evidence>
<dbReference type="InterPro" id="IPR000182">
    <property type="entry name" value="GNAT_dom"/>
</dbReference>
<dbReference type="SUPFAM" id="SSF55729">
    <property type="entry name" value="Acyl-CoA N-acyltransferases (Nat)"/>
    <property type="match status" value="1"/>
</dbReference>
<accession>A0A409VHF5</accession>
<evidence type="ECO:0000259" key="1">
    <source>
        <dbReference type="PROSITE" id="PS51186"/>
    </source>
</evidence>
<dbReference type="InterPro" id="IPR016181">
    <property type="entry name" value="Acyl_CoA_acyltransferase"/>
</dbReference>
<dbReference type="Proteomes" id="UP000284706">
    <property type="component" value="Unassembled WGS sequence"/>
</dbReference>
<dbReference type="Gene3D" id="3.40.630.30">
    <property type="match status" value="1"/>
</dbReference>
<dbReference type="InParanoid" id="A0A409VHF5"/>
<dbReference type="OrthoDB" id="64477at2759"/>
<dbReference type="PANTHER" id="PTHR43610:SF1">
    <property type="entry name" value="N-ACETYLTRANSFERASE DOMAIN-CONTAINING PROTEIN"/>
    <property type="match status" value="1"/>
</dbReference>
<feature type="domain" description="N-acetyltransferase" evidence="1">
    <location>
        <begin position="13"/>
        <end position="174"/>
    </location>
</feature>
<dbReference type="AlphaFoldDB" id="A0A409VHF5"/>
<dbReference type="EMBL" id="NHYE01005648">
    <property type="protein sequence ID" value="PPQ65665.1"/>
    <property type="molecule type" value="Genomic_DNA"/>
</dbReference>
<dbReference type="STRING" id="231916.A0A409VHF5"/>
<comment type="caution">
    <text evidence="2">The sequence shown here is derived from an EMBL/GenBank/DDBJ whole genome shotgun (WGS) entry which is preliminary data.</text>
</comment>
<protein>
    <recommendedName>
        <fullName evidence="1">N-acetyltransferase domain-containing protein</fullName>
    </recommendedName>
</protein>
<sequence length="207" mass="24037">MPQHQIVLESPWKRIRLVPPSASDDEAVAQCRIHPITRQYLRFLPEEMTAEEARIRREVRAEDKRLVDLHIHYIRKDGTTQFAGLSGYFNIDDNHSSCEAGVIITFDLHGQGLATEVLYVLLQYIFDEKKFHRVTFETGADNRPMQSWLAKVAGARLEAERREAWRLLDGTFVDVKGYAILEQEWRDHVKGRLEERLNSSPISEIHT</sequence>
<organism evidence="2 3">
    <name type="scientific">Gymnopilus dilepis</name>
    <dbReference type="NCBI Taxonomy" id="231916"/>
    <lineage>
        <taxon>Eukaryota</taxon>
        <taxon>Fungi</taxon>
        <taxon>Dikarya</taxon>
        <taxon>Basidiomycota</taxon>
        <taxon>Agaricomycotina</taxon>
        <taxon>Agaricomycetes</taxon>
        <taxon>Agaricomycetidae</taxon>
        <taxon>Agaricales</taxon>
        <taxon>Agaricineae</taxon>
        <taxon>Hymenogastraceae</taxon>
        <taxon>Gymnopilus</taxon>
    </lineage>
</organism>
<dbReference type="GO" id="GO:0016747">
    <property type="term" value="F:acyltransferase activity, transferring groups other than amino-acyl groups"/>
    <property type="evidence" value="ECO:0007669"/>
    <property type="project" value="InterPro"/>
</dbReference>
<keyword evidence="3" id="KW-1185">Reference proteome</keyword>
<name>A0A409VHF5_9AGAR</name>
<dbReference type="PROSITE" id="PS51186">
    <property type="entry name" value="GNAT"/>
    <property type="match status" value="1"/>
</dbReference>
<evidence type="ECO:0000313" key="2">
    <source>
        <dbReference type="EMBL" id="PPQ65665.1"/>
    </source>
</evidence>
<dbReference type="Pfam" id="PF13302">
    <property type="entry name" value="Acetyltransf_3"/>
    <property type="match status" value="1"/>
</dbReference>
<reference evidence="2 3" key="1">
    <citation type="journal article" date="2018" name="Evol. Lett.">
        <title>Horizontal gene cluster transfer increased hallucinogenic mushroom diversity.</title>
        <authorList>
            <person name="Reynolds H.T."/>
            <person name="Vijayakumar V."/>
            <person name="Gluck-Thaler E."/>
            <person name="Korotkin H.B."/>
            <person name="Matheny P.B."/>
            <person name="Slot J.C."/>
        </authorList>
    </citation>
    <scope>NUCLEOTIDE SEQUENCE [LARGE SCALE GENOMIC DNA]</scope>
    <source>
        <strain evidence="2 3">SRW20</strain>
    </source>
</reference>
<gene>
    <name evidence="2" type="ORF">CVT26_000297</name>
</gene>
<proteinExistence type="predicted"/>